<dbReference type="Gene3D" id="3.40.50.300">
    <property type="entry name" value="P-loop containing nucleotide triphosphate hydrolases"/>
    <property type="match status" value="1"/>
</dbReference>
<dbReference type="InterPro" id="IPR027417">
    <property type="entry name" value="P-loop_NTPase"/>
</dbReference>
<proteinExistence type="predicted"/>
<organism evidence="1 2">
    <name type="scientific">Bariatricus massiliensis</name>
    <dbReference type="NCBI Taxonomy" id="1745713"/>
    <lineage>
        <taxon>Bacteria</taxon>
        <taxon>Bacillati</taxon>
        <taxon>Bacillota</taxon>
        <taxon>Clostridia</taxon>
        <taxon>Lachnospirales</taxon>
        <taxon>Lachnospiraceae</taxon>
        <taxon>Bariatricus</taxon>
    </lineage>
</organism>
<dbReference type="SUPFAM" id="SSF52540">
    <property type="entry name" value="P-loop containing nucleoside triphosphate hydrolases"/>
    <property type="match status" value="1"/>
</dbReference>
<comment type="caution">
    <text evidence="1">The sequence shown here is derived from an EMBL/GenBank/DDBJ whole genome shotgun (WGS) entry which is preliminary data.</text>
</comment>
<gene>
    <name evidence="1" type="ORF">LIZ65_12340</name>
</gene>
<accession>A0ABS8DI61</accession>
<evidence type="ECO:0000313" key="1">
    <source>
        <dbReference type="EMBL" id="MCB7388076.1"/>
    </source>
</evidence>
<evidence type="ECO:0000313" key="2">
    <source>
        <dbReference type="Proteomes" id="UP001299546"/>
    </source>
</evidence>
<name>A0ABS8DI61_9FIRM</name>
<dbReference type="RefSeq" id="WP_066730951.1">
    <property type="nucleotide sequence ID" value="NZ_JAJCIQ010000004.1"/>
</dbReference>
<dbReference type="Proteomes" id="UP001299546">
    <property type="component" value="Unassembled WGS sequence"/>
</dbReference>
<dbReference type="Pfam" id="PF13189">
    <property type="entry name" value="Cytidylate_kin2"/>
    <property type="match status" value="1"/>
</dbReference>
<protein>
    <submittedName>
        <fullName evidence="1">Cytidylate kinase-like family protein</fullName>
    </submittedName>
</protein>
<reference evidence="1 2" key="1">
    <citation type="submission" date="2021-10" db="EMBL/GenBank/DDBJ databases">
        <title>Collection of gut derived symbiotic bacterial strains cultured from healthy donors.</title>
        <authorList>
            <person name="Lin H."/>
            <person name="Littmann E."/>
            <person name="Kohout C."/>
            <person name="Pamer E.G."/>
        </authorList>
    </citation>
    <scope>NUCLEOTIDE SEQUENCE [LARGE SCALE GENOMIC DNA]</scope>
    <source>
        <strain evidence="1 2">DFI.1.165</strain>
    </source>
</reference>
<sequence>MKHRIVTINRQYGSNGRIIGRVLADRLGVHFYDKDLLHLVQKNYDIPYEELIKVDEKAASKWRYPVEDAYQMQGKYRYEPMNDVLFQAESELIYNLADKEPCIIIGRCANYLLRDMKEHLSVFIYAPYSERVKTVMERSDIGEKEAEALVKKIDKERRYYYNYHTDERWDDIGQYDVCVDSSKMTIEHIVDMIEAVVDK</sequence>
<keyword evidence="2" id="KW-1185">Reference proteome</keyword>
<dbReference type="EMBL" id="JAJCIS010000008">
    <property type="protein sequence ID" value="MCB7388076.1"/>
    <property type="molecule type" value="Genomic_DNA"/>
</dbReference>